<organism evidence="6 7">
    <name type="scientific">Schinkia azotoformans MEV2011</name>
    <dbReference type="NCBI Taxonomy" id="1348973"/>
    <lineage>
        <taxon>Bacteria</taxon>
        <taxon>Bacillati</taxon>
        <taxon>Bacillota</taxon>
        <taxon>Bacilli</taxon>
        <taxon>Bacillales</taxon>
        <taxon>Bacillaceae</taxon>
        <taxon>Calidifontibacillus/Schinkia group</taxon>
        <taxon>Schinkia</taxon>
    </lineage>
</organism>
<dbReference type="AlphaFoldDB" id="A0A072NPD7"/>
<dbReference type="Gene3D" id="1.10.10.10">
    <property type="entry name" value="Winged helix-like DNA-binding domain superfamily/Winged helix DNA-binding domain"/>
    <property type="match status" value="1"/>
</dbReference>
<dbReference type="OrthoDB" id="107670at2"/>
<keyword evidence="2" id="KW-0805">Transcription regulation</keyword>
<comment type="caution">
    <text evidence="6">The sequence shown here is derived from an EMBL/GenBank/DDBJ whole genome shotgun (WGS) entry which is preliminary data.</text>
</comment>
<dbReference type="Pfam" id="PF03466">
    <property type="entry name" value="LysR_substrate"/>
    <property type="match status" value="1"/>
</dbReference>
<keyword evidence="3" id="KW-0238">DNA-binding</keyword>
<dbReference type="RefSeq" id="WP_003332461.1">
    <property type="nucleotide sequence ID" value="NZ_JJRY01000006.1"/>
</dbReference>
<evidence type="ECO:0000313" key="6">
    <source>
        <dbReference type="EMBL" id="KEF38773.1"/>
    </source>
</evidence>
<dbReference type="CDD" id="cd05466">
    <property type="entry name" value="PBP2_LTTR_substrate"/>
    <property type="match status" value="1"/>
</dbReference>
<dbReference type="PROSITE" id="PS50931">
    <property type="entry name" value="HTH_LYSR"/>
    <property type="match status" value="1"/>
</dbReference>
<dbReference type="SUPFAM" id="SSF46785">
    <property type="entry name" value="Winged helix' DNA-binding domain"/>
    <property type="match status" value="1"/>
</dbReference>
<evidence type="ECO:0000256" key="3">
    <source>
        <dbReference type="ARBA" id="ARBA00023125"/>
    </source>
</evidence>
<accession>A0A072NPD7</accession>
<dbReference type="GeneID" id="89467535"/>
<dbReference type="GO" id="GO:0003700">
    <property type="term" value="F:DNA-binding transcription factor activity"/>
    <property type="evidence" value="ECO:0007669"/>
    <property type="project" value="InterPro"/>
</dbReference>
<reference evidence="6 7" key="1">
    <citation type="submission" date="2014-04" db="EMBL/GenBank/DDBJ databases">
        <title>Draft genome sequence of Bacillus azotoformans MEV2011, a (co-) denitrifying strain unable to grow in the presence of oxygen.</title>
        <authorList>
            <person name="Nielsen M."/>
            <person name="Schreiber L."/>
            <person name="Finster K."/>
            <person name="Schramm A."/>
        </authorList>
    </citation>
    <scope>NUCLEOTIDE SEQUENCE [LARGE SCALE GENOMIC DNA]</scope>
    <source>
        <strain evidence="6 7">MEV2011</strain>
    </source>
</reference>
<gene>
    <name evidence="6" type="ORF">M670_01987</name>
</gene>
<comment type="similarity">
    <text evidence="1">Belongs to the LysR transcriptional regulatory family.</text>
</comment>
<dbReference type="Gene3D" id="3.40.190.290">
    <property type="match status" value="1"/>
</dbReference>
<evidence type="ECO:0000259" key="5">
    <source>
        <dbReference type="PROSITE" id="PS50931"/>
    </source>
</evidence>
<dbReference type="GO" id="GO:0000976">
    <property type="term" value="F:transcription cis-regulatory region binding"/>
    <property type="evidence" value="ECO:0007669"/>
    <property type="project" value="TreeGrafter"/>
</dbReference>
<dbReference type="SUPFAM" id="SSF53850">
    <property type="entry name" value="Periplasmic binding protein-like II"/>
    <property type="match status" value="1"/>
</dbReference>
<evidence type="ECO:0000313" key="7">
    <source>
        <dbReference type="Proteomes" id="UP000027936"/>
    </source>
</evidence>
<sequence length="290" mass="33804">MDERDWQILKVLYEKKNITKTAQSLYISQPSLTKRIQQIEKEYDQAIISRGAKGVQFTPQGEYLVKCADEMLGRLRQIKETVQNMGDEISGTLRLGVSNYITRHKLPGLLKLFREQFPKVNYKVTTGWSCEVFDHVYNREVHIGIVRGDYQWGEAKHLLFEENICITSKEKIELQDLPSMPRIQYHTDPTLKSLIDNWWTRTFSEPPLIGMEVDKADTCKEMVVNGLGYGILPSVLIEDHSSLYHINLQNEKGKPLVRKTWMLYHQESLELKVVKEFVEVVKKLDFKNDI</sequence>
<feature type="domain" description="HTH lysR-type" evidence="5">
    <location>
        <begin position="1"/>
        <end position="58"/>
    </location>
</feature>
<keyword evidence="4" id="KW-0804">Transcription</keyword>
<dbReference type="InterPro" id="IPR036390">
    <property type="entry name" value="WH_DNA-bd_sf"/>
</dbReference>
<protein>
    <submittedName>
        <fullName evidence="6">Transcriptional regulator</fullName>
    </submittedName>
</protein>
<dbReference type="Proteomes" id="UP000027936">
    <property type="component" value="Unassembled WGS sequence"/>
</dbReference>
<dbReference type="Pfam" id="PF00126">
    <property type="entry name" value="HTH_1"/>
    <property type="match status" value="1"/>
</dbReference>
<evidence type="ECO:0000256" key="2">
    <source>
        <dbReference type="ARBA" id="ARBA00023015"/>
    </source>
</evidence>
<name>A0A072NPD7_SCHAZ</name>
<dbReference type="InterPro" id="IPR005119">
    <property type="entry name" value="LysR_subst-bd"/>
</dbReference>
<dbReference type="InterPro" id="IPR000847">
    <property type="entry name" value="LysR_HTH_N"/>
</dbReference>
<dbReference type="PANTHER" id="PTHR30126">
    <property type="entry name" value="HTH-TYPE TRANSCRIPTIONAL REGULATOR"/>
    <property type="match status" value="1"/>
</dbReference>
<dbReference type="EMBL" id="JJRY01000006">
    <property type="protein sequence ID" value="KEF38773.1"/>
    <property type="molecule type" value="Genomic_DNA"/>
</dbReference>
<dbReference type="InterPro" id="IPR036388">
    <property type="entry name" value="WH-like_DNA-bd_sf"/>
</dbReference>
<proteinExistence type="inferred from homology"/>
<dbReference type="PATRIC" id="fig|1348973.3.peg.1935"/>
<evidence type="ECO:0000256" key="1">
    <source>
        <dbReference type="ARBA" id="ARBA00009437"/>
    </source>
</evidence>
<dbReference type="PANTHER" id="PTHR30126:SF78">
    <property type="entry name" value="HTH LYSR-TYPE DOMAIN-CONTAINING PROTEIN"/>
    <property type="match status" value="1"/>
</dbReference>
<evidence type="ECO:0000256" key="4">
    <source>
        <dbReference type="ARBA" id="ARBA00023163"/>
    </source>
</evidence>